<dbReference type="PRINTS" id="PR00413">
    <property type="entry name" value="HADHALOGNASE"/>
</dbReference>
<sequence>MQPKITNVMFDFCGVLLDWRPDLALEGEYPQGVVDMFFDPHDPWGFDYYDQLCDAGWSESRILSDYEKHHGPAVAWVFQVYFNHFERAFHGLIPGMGELLHDLRSAGIGMWGLTNFTKSSVDEACRRFSELALLSGIVVSAEEHLIKPDPRIYQLALKRFSLQAEHTVFIDDRQTNVEAAQHLGIHGICFTDADELRESLKTMDILS</sequence>
<accession>A0A261G792</accession>
<keyword evidence="1" id="KW-0378">Hydrolase</keyword>
<proteinExistence type="predicted"/>
<dbReference type="PANTHER" id="PTHR43611:SF3">
    <property type="entry name" value="FLAVIN MONONUCLEOTIDE HYDROLASE 1, CHLOROPLATIC"/>
    <property type="match status" value="1"/>
</dbReference>
<reference evidence="1 2" key="1">
    <citation type="journal article" date="2017" name="BMC Genomics">
        <title>Comparative genomic and phylogenomic analyses of the Bifidobacteriaceae family.</title>
        <authorList>
            <person name="Lugli G.A."/>
            <person name="Milani C."/>
            <person name="Turroni F."/>
            <person name="Duranti S."/>
            <person name="Mancabelli L."/>
            <person name="Mangifesta M."/>
            <person name="Ferrario C."/>
            <person name="Modesto M."/>
            <person name="Mattarelli P."/>
            <person name="Jiri K."/>
            <person name="van Sinderen D."/>
            <person name="Ventura M."/>
        </authorList>
    </citation>
    <scope>NUCLEOTIDE SEQUENCE [LARGE SCALE GENOMIC DNA]</scope>
    <source>
        <strain evidence="1 2">LMG 28769</strain>
    </source>
</reference>
<name>A0A261G792_9BIFI</name>
<dbReference type="SUPFAM" id="SSF56784">
    <property type="entry name" value="HAD-like"/>
    <property type="match status" value="1"/>
</dbReference>
<dbReference type="Gene3D" id="3.40.50.1000">
    <property type="entry name" value="HAD superfamily/HAD-like"/>
    <property type="match status" value="1"/>
</dbReference>
<dbReference type="InterPro" id="IPR036412">
    <property type="entry name" value="HAD-like_sf"/>
</dbReference>
<dbReference type="InterPro" id="IPR006439">
    <property type="entry name" value="HAD-SF_hydro_IA"/>
</dbReference>
<evidence type="ECO:0000313" key="1">
    <source>
        <dbReference type="EMBL" id="OZG67274.1"/>
    </source>
</evidence>
<keyword evidence="2" id="KW-1185">Reference proteome</keyword>
<comment type="caution">
    <text evidence="1">The sequence shown here is derived from an EMBL/GenBank/DDBJ whole genome shotgun (WGS) entry which is preliminary data.</text>
</comment>
<gene>
    <name evidence="1" type="ORF">BAQU_1347</name>
</gene>
<dbReference type="InterPro" id="IPR023214">
    <property type="entry name" value="HAD_sf"/>
</dbReference>
<protein>
    <submittedName>
        <fullName evidence="1">Alpha/beta hydrolase</fullName>
    </submittedName>
</protein>
<dbReference type="Pfam" id="PF00702">
    <property type="entry name" value="Hydrolase"/>
    <property type="match status" value="1"/>
</dbReference>
<evidence type="ECO:0000313" key="2">
    <source>
        <dbReference type="Proteomes" id="UP000216451"/>
    </source>
</evidence>
<dbReference type="NCBIfam" id="TIGR01509">
    <property type="entry name" value="HAD-SF-IA-v3"/>
    <property type="match status" value="1"/>
</dbReference>
<dbReference type="GO" id="GO:0016787">
    <property type="term" value="F:hydrolase activity"/>
    <property type="evidence" value="ECO:0007669"/>
    <property type="project" value="UniProtKB-KW"/>
</dbReference>
<dbReference type="EMBL" id="MWXA01000005">
    <property type="protein sequence ID" value="OZG67274.1"/>
    <property type="molecule type" value="Genomic_DNA"/>
</dbReference>
<dbReference type="AlphaFoldDB" id="A0A261G792"/>
<dbReference type="CDD" id="cd02603">
    <property type="entry name" value="HAD_sEH-N_like"/>
    <property type="match status" value="1"/>
</dbReference>
<dbReference type="Proteomes" id="UP000216451">
    <property type="component" value="Unassembled WGS sequence"/>
</dbReference>
<dbReference type="PANTHER" id="PTHR43611">
    <property type="entry name" value="ALPHA-D-GLUCOSE 1-PHOSPHATE PHOSPHATASE"/>
    <property type="match status" value="1"/>
</dbReference>
<organism evidence="1 2">
    <name type="scientific">Bifidobacterium aquikefiri</name>
    <dbReference type="NCBI Taxonomy" id="1653207"/>
    <lineage>
        <taxon>Bacteria</taxon>
        <taxon>Bacillati</taxon>
        <taxon>Actinomycetota</taxon>
        <taxon>Actinomycetes</taxon>
        <taxon>Bifidobacteriales</taxon>
        <taxon>Bifidobacteriaceae</taxon>
        <taxon>Bifidobacterium</taxon>
    </lineage>
</organism>
<dbReference type="RefSeq" id="WP_415448344.1">
    <property type="nucleotide sequence ID" value="NZ_JBDNOR010000011.1"/>
</dbReference>